<dbReference type="Pfam" id="PF12680">
    <property type="entry name" value="SnoaL_2"/>
    <property type="match status" value="1"/>
</dbReference>
<dbReference type="Gene3D" id="3.10.450.50">
    <property type="match status" value="1"/>
</dbReference>
<sequence length="132" mass="14375">MPDAITPATTDVPDYDRLLRANLERVFNERNGSMRARALDELYGADPVMYEPANVVRGRAAISEVAGKLLEQFGPDFRFVPDGAAVGHHGFGVLRWRAGPSGGPVVVTGSDVADVVDGRIERLWVMLDPQKT</sequence>
<evidence type="ECO:0000259" key="1">
    <source>
        <dbReference type="Pfam" id="PF12680"/>
    </source>
</evidence>
<dbReference type="InterPro" id="IPR037401">
    <property type="entry name" value="SnoaL-like"/>
</dbReference>
<feature type="domain" description="SnoaL-like" evidence="1">
    <location>
        <begin position="33"/>
        <end position="122"/>
    </location>
</feature>
<gene>
    <name evidence="2" type="ORF">AFCDBAGC_0659</name>
</gene>
<reference evidence="2 3" key="1">
    <citation type="journal article" date="2021" name="Front. Microbiol.">
        <title>Comprehensive Comparative Genomics and Phenotyping of Methylobacterium Species.</title>
        <authorList>
            <person name="Alessa O."/>
            <person name="Ogura Y."/>
            <person name="Fujitani Y."/>
            <person name="Takami H."/>
            <person name="Hayashi T."/>
            <person name="Sahin N."/>
            <person name="Tani A."/>
        </authorList>
    </citation>
    <scope>NUCLEOTIDE SEQUENCE [LARGE SCALE GENOMIC DNA]</scope>
    <source>
        <strain evidence="2 3">DSM 23679</strain>
    </source>
</reference>
<comment type="caution">
    <text evidence="2">The sequence shown here is derived from an EMBL/GenBank/DDBJ whole genome shotgun (WGS) entry which is preliminary data.</text>
</comment>
<protein>
    <recommendedName>
        <fullName evidence="1">SnoaL-like domain-containing protein</fullName>
    </recommendedName>
</protein>
<dbReference type="RefSeq" id="WP_238270793.1">
    <property type="nucleotide sequence ID" value="NZ_BPQG01000006.1"/>
</dbReference>
<name>A0ABQ4QC87_9HYPH</name>
<organism evidence="2 3">
    <name type="scientific">Methylobacterium cerastii</name>
    <dbReference type="NCBI Taxonomy" id="932741"/>
    <lineage>
        <taxon>Bacteria</taxon>
        <taxon>Pseudomonadati</taxon>
        <taxon>Pseudomonadota</taxon>
        <taxon>Alphaproteobacteria</taxon>
        <taxon>Hyphomicrobiales</taxon>
        <taxon>Methylobacteriaceae</taxon>
        <taxon>Methylobacterium</taxon>
    </lineage>
</organism>
<dbReference type="InterPro" id="IPR032710">
    <property type="entry name" value="NTF2-like_dom_sf"/>
</dbReference>
<evidence type="ECO:0000313" key="3">
    <source>
        <dbReference type="Proteomes" id="UP001055117"/>
    </source>
</evidence>
<dbReference type="SUPFAM" id="SSF54427">
    <property type="entry name" value="NTF2-like"/>
    <property type="match status" value="1"/>
</dbReference>
<proteinExistence type="predicted"/>
<evidence type="ECO:0000313" key="2">
    <source>
        <dbReference type="EMBL" id="GJD42818.1"/>
    </source>
</evidence>
<dbReference type="EMBL" id="BPQG01000006">
    <property type="protein sequence ID" value="GJD42818.1"/>
    <property type="molecule type" value="Genomic_DNA"/>
</dbReference>
<accession>A0ABQ4QC87</accession>
<keyword evidence="3" id="KW-1185">Reference proteome</keyword>
<dbReference type="Proteomes" id="UP001055117">
    <property type="component" value="Unassembled WGS sequence"/>
</dbReference>